<dbReference type="EMBL" id="OX459123">
    <property type="protein sequence ID" value="CAI9108564.1"/>
    <property type="molecule type" value="Genomic_DNA"/>
</dbReference>
<proteinExistence type="predicted"/>
<dbReference type="Proteomes" id="UP001161247">
    <property type="component" value="Chromosome 6"/>
</dbReference>
<accession>A0AAV1DLD4</accession>
<dbReference type="AlphaFoldDB" id="A0AAV1DLD4"/>
<keyword evidence="2" id="KW-1185">Reference proteome</keyword>
<protein>
    <submittedName>
        <fullName evidence="1">OLC1v1008194C1</fullName>
    </submittedName>
</protein>
<reference evidence="1" key="1">
    <citation type="submission" date="2023-03" db="EMBL/GenBank/DDBJ databases">
        <authorList>
            <person name="Julca I."/>
        </authorList>
    </citation>
    <scope>NUCLEOTIDE SEQUENCE</scope>
</reference>
<sequence length="111" mass="12834">MARVYDSAATACRVFRRFRNMRQHGSKEQVVTSHLVDRMTKLRPRAIPNSSVADNTVQFVVHRDLFGEFKDIQSFHSNSWDDMEKDIQEPLAEQIFEKTSKGVVVFACVWG</sequence>
<evidence type="ECO:0000313" key="1">
    <source>
        <dbReference type="EMBL" id="CAI9108564.1"/>
    </source>
</evidence>
<organism evidence="1 2">
    <name type="scientific">Oldenlandia corymbosa var. corymbosa</name>
    <dbReference type="NCBI Taxonomy" id="529605"/>
    <lineage>
        <taxon>Eukaryota</taxon>
        <taxon>Viridiplantae</taxon>
        <taxon>Streptophyta</taxon>
        <taxon>Embryophyta</taxon>
        <taxon>Tracheophyta</taxon>
        <taxon>Spermatophyta</taxon>
        <taxon>Magnoliopsida</taxon>
        <taxon>eudicotyledons</taxon>
        <taxon>Gunneridae</taxon>
        <taxon>Pentapetalae</taxon>
        <taxon>asterids</taxon>
        <taxon>lamiids</taxon>
        <taxon>Gentianales</taxon>
        <taxon>Rubiaceae</taxon>
        <taxon>Rubioideae</taxon>
        <taxon>Spermacoceae</taxon>
        <taxon>Hedyotis-Oldenlandia complex</taxon>
        <taxon>Oldenlandia</taxon>
    </lineage>
</organism>
<evidence type="ECO:0000313" key="2">
    <source>
        <dbReference type="Proteomes" id="UP001161247"/>
    </source>
</evidence>
<gene>
    <name evidence="1" type="ORF">OLC1_LOCUS16631</name>
</gene>
<name>A0AAV1DLD4_OLDCO</name>